<accession>A0A8H7IPE5</accession>
<dbReference type="InterPro" id="IPR007219">
    <property type="entry name" value="XnlR_reg_dom"/>
</dbReference>
<dbReference type="InterPro" id="IPR001138">
    <property type="entry name" value="Zn2Cys6_DnaBD"/>
</dbReference>
<reference evidence="9" key="1">
    <citation type="submission" date="2016-08" db="EMBL/GenBank/DDBJ databases">
        <authorList>
            <person name="Yan J."/>
        </authorList>
    </citation>
    <scope>NUCLEOTIDE SEQUENCE</scope>
    <source>
        <strain evidence="9">CSS-01s</strain>
    </source>
</reference>
<keyword evidence="2" id="KW-0862">Zinc</keyword>
<dbReference type="GO" id="GO:0001228">
    <property type="term" value="F:DNA-binding transcription activator activity, RNA polymerase II-specific"/>
    <property type="evidence" value="ECO:0007669"/>
    <property type="project" value="TreeGrafter"/>
</dbReference>
<dbReference type="Pfam" id="PF04082">
    <property type="entry name" value="Fungal_trans"/>
    <property type="match status" value="1"/>
</dbReference>
<dbReference type="SUPFAM" id="SSF57701">
    <property type="entry name" value="Zn2/Cys6 DNA-binding domain"/>
    <property type="match status" value="1"/>
</dbReference>
<evidence type="ECO:0000256" key="7">
    <source>
        <dbReference type="SAM" id="MobiDB-lite"/>
    </source>
</evidence>
<dbReference type="Gene3D" id="4.10.240.10">
    <property type="entry name" value="Zn(2)-C6 fungal-type DNA-binding domain"/>
    <property type="match status" value="1"/>
</dbReference>
<evidence type="ECO:0000256" key="1">
    <source>
        <dbReference type="ARBA" id="ARBA00022723"/>
    </source>
</evidence>
<proteinExistence type="predicted"/>
<feature type="region of interest" description="Disordered" evidence="7">
    <location>
        <begin position="1"/>
        <end position="21"/>
    </location>
</feature>
<keyword evidence="4" id="KW-0238">DNA-binding</keyword>
<evidence type="ECO:0000256" key="3">
    <source>
        <dbReference type="ARBA" id="ARBA00023015"/>
    </source>
</evidence>
<keyword evidence="5" id="KW-0804">Transcription</keyword>
<evidence type="ECO:0000313" key="9">
    <source>
        <dbReference type="EMBL" id="KAF9629523.1"/>
    </source>
</evidence>
<evidence type="ECO:0000256" key="4">
    <source>
        <dbReference type="ARBA" id="ARBA00023125"/>
    </source>
</evidence>
<dbReference type="PANTHER" id="PTHR31944">
    <property type="entry name" value="HEME-RESPONSIVE ZINC FINGER TRANSCRIPTION FACTOR HAP1"/>
    <property type="match status" value="1"/>
</dbReference>
<dbReference type="GO" id="GO:0000978">
    <property type="term" value="F:RNA polymerase II cis-regulatory region sequence-specific DNA binding"/>
    <property type="evidence" value="ECO:0007669"/>
    <property type="project" value="TreeGrafter"/>
</dbReference>
<dbReference type="EMBL" id="MDYX01000024">
    <property type="protein sequence ID" value="KAF9629523.1"/>
    <property type="molecule type" value="Genomic_DNA"/>
</dbReference>
<name>A0A8H7IPE5_9PEZI</name>
<dbReference type="CDD" id="cd12148">
    <property type="entry name" value="fungal_TF_MHR"/>
    <property type="match status" value="1"/>
</dbReference>
<dbReference type="GO" id="GO:0008270">
    <property type="term" value="F:zinc ion binding"/>
    <property type="evidence" value="ECO:0007669"/>
    <property type="project" value="InterPro"/>
</dbReference>
<dbReference type="GO" id="GO:0005634">
    <property type="term" value="C:nucleus"/>
    <property type="evidence" value="ECO:0007669"/>
    <property type="project" value="TreeGrafter"/>
</dbReference>
<dbReference type="Proteomes" id="UP000627934">
    <property type="component" value="Unassembled WGS sequence"/>
</dbReference>
<gene>
    <name evidence="9" type="ORF">BFW01_g10726</name>
</gene>
<sequence length="682" mass="76345">MDKEGPPAKERPGPTRRRRPALACEACRARKIKCDRNTPCNKCIRGKRARTCTYVPDGATPVPRASSDRLPTPLSADGLATQATQQAPAESASVKAAPAELLPTSQPNEQSNLPTKATRDKGKLFGASHWTNTLENLPKMLRFDELDPARHPQIKALLLECKQHARKAKRHPASAEPTVSDLRDKMPPRPVADQLMQQYLETFETVYRIHHVPSFRQEYEQYWSSPESASDTSVVKLLLVLALGTCFNDDDGTWYCASMQWVIAAHTWASSPFAKNRRITLVGVQIHCLLMLARQTHAVGGDFVWVSAGSLLRTAMQIGLNRDPVHLQISSPVEAEVRRRVWATTTELLVQASIDAGQPPLFSIDDFDCKPPSDTYGFDMHSRDHIQSAETPISTQNILAESLPVRLQIAKFLNHFRSDLSYSTALDLNAQLTKHIRTRLASFNPSSERELFQCKMVEFLTYRFLIALHQAFAAKAKASPSYYFSRKMCLDACLLILNINHPDPGSTLYKKLVALGNGMLHTTFLQSAGFVVLELMWQQDDSSNFSSLVAESSLTARREQLAAIRLYSTVLRERLRKGQSNFKAYVFLAAAIVQLEDVNGKKPDENVLISRVEELLQDCSEILAQAATWKSDFSNDTPSTHTSELGDLGFDIGNFPFDWELSNVMPLSNTLFPESIYWPVQE</sequence>
<protein>
    <recommendedName>
        <fullName evidence="8">Zn(2)-C6 fungal-type domain-containing protein</fullName>
    </recommendedName>
</protein>
<evidence type="ECO:0000256" key="6">
    <source>
        <dbReference type="ARBA" id="ARBA00023242"/>
    </source>
</evidence>
<evidence type="ECO:0000313" key="10">
    <source>
        <dbReference type="Proteomes" id="UP000627934"/>
    </source>
</evidence>
<dbReference type="PROSITE" id="PS50048">
    <property type="entry name" value="ZN2_CY6_FUNGAL_2"/>
    <property type="match status" value="1"/>
</dbReference>
<keyword evidence="3" id="KW-0805">Transcription regulation</keyword>
<evidence type="ECO:0000259" key="8">
    <source>
        <dbReference type="PROSITE" id="PS50048"/>
    </source>
</evidence>
<dbReference type="AlphaFoldDB" id="A0A8H7IPE5"/>
<evidence type="ECO:0000256" key="2">
    <source>
        <dbReference type="ARBA" id="ARBA00022833"/>
    </source>
</evidence>
<dbReference type="Pfam" id="PF00172">
    <property type="entry name" value="Zn_clus"/>
    <property type="match status" value="1"/>
</dbReference>
<dbReference type="SMART" id="SM00906">
    <property type="entry name" value="Fungal_trans"/>
    <property type="match status" value="1"/>
</dbReference>
<dbReference type="CDD" id="cd00067">
    <property type="entry name" value="GAL4"/>
    <property type="match status" value="1"/>
</dbReference>
<dbReference type="PANTHER" id="PTHR31944:SF131">
    <property type="entry name" value="HEME-RESPONSIVE ZINC FINGER TRANSCRIPTION FACTOR HAP1"/>
    <property type="match status" value="1"/>
</dbReference>
<feature type="region of interest" description="Disordered" evidence="7">
    <location>
        <begin position="167"/>
        <end position="186"/>
    </location>
</feature>
<keyword evidence="6" id="KW-0539">Nucleus</keyword>
<dbReference type="GO" id="GO:0006351">
    <property type="term" value="P:DNA-templated transcription"/>
    <property type="evidence" value="ECO:0007669"/>
    <property type="project" value="InterPro"/>
</dbReference>
<keyword evidence="1" id="KW-0479">Metal-binding</keyword>
<dbReference type="SMART" id="SM00066">
    <property type="entry name" value="GAL4"/>
    <property type="match status" value="1"/>
</dbReference>
<reference evidence="9" key="2">
    <citation type="journal article" date="2018" name="DNA Res.">
        <title>Comparative genome and transcriptome analyses reveal adaptations to opportunistic infections in woody plant degrading pathogens of Botryosphaeriaceae.</title>
        <authorList>
            <person name="Yan J.Y."/>
            <person name="Zhao W.S."/>
            <person name="Chen Z."/>
            <person name="Xing Q.K."/>
            <person name="Zhang W."/>
            <person name="Chethana K.W.T."/>
            <person name="Xue M.F."/>
            <person name="Xu J.P."/>
            <person name="Phillips A.J.L."/>
            <person name="Wang Y."/>
            <person name="Liu J.H."/>
            <person name="Liu M."/>
            <person name="Zhou Y."/>
            <person name="Jayawardena R.S."/>
            <person name="Manawasinghe I.S."/>
            <person name="Huang J.B."/>
            <person name="Qiao G.H."/>
            <person name="Fu C.Y."/>
            <person name="Guo F.F."/>
            <person name="Dissanayake A.J."/>
            <person name="Peng Y.L."/>
            <person name="Hyde K.D."/>
            <person name="Li X.H."/>
        </authorList>
    </citation>
    <scope>NUCLEOTIDE SEQUENCE</scope>
    <source>
        <strain evidence="9">CSS-01s</strain>
    </source>
</reference>
<dbReference type="PROSITE" id="PS00463">
    <property type="entry name" value="ZN2_CY6_FUNGAL_1"/>
    <property type="match status" value="1"/>
</dbReference>
<feature type="region of interest" description="Disordered" evidence="7">
    <location>
        <begin position="55"/>
        <end position="75"/>
    </location>
</feature>
<feature type="domain" description="Zn(2)-C6 fungal-type" evidence="8">
    <location>
        <begin position="23"/>
        <end position="54"/>
    </location>
</feature>
<organism evidence="9 10">
    <name type="scientific">Lasiodiplodia theobromae</name>
    <dbReference type="NCBI Taxonomy" id="45133"/>
    <lineage>
        <taxon>Eukaryota</taxon>
        <taxon>Fungi</taxon>
        <taxon>Dikarya</taxon>
        <taxon>Ascomycota</taxon>
        <taxon>Pezizomycotina</taxon>
        <taxon>Dothideomycetes</taxon>
        <taxon>Dothideomycetes incertae sedis</taxon>
        <taxon>Botryosphaeriales</taxon>
        <taxon>Botryosphaeriaceae</taxon>
        <taxon>Lasiodiplodia</taxon>
    </lineage>
</organism>
<comment type="caution">
    <text evidence="9">The sequence shown here is derived from an EMBL/GenBank/DDBJ whole genome shotgun (WGS) entry which is preliminary data.</text>
</comment>
<dbReference type="InterPro" id="IPR036864">
    <property type="entry name" value="Zn2-C6_fun-type_DNA-bd_sf"/>
</dbReference>
<evidence type="ECO:0000256" key="5">
    <source>
        <dbReference type="ARBA" id="ARBA00023163"/>
    </source>
</evidence>
<feature type="compositionally biased region" description="Basic and acidic residues" evidence="7">
    <location>
        <begin position="1"/>
        <end position="13"/>
    </location>
</feature>
<dbReference type="InterPro" id="IPR051430">
    <property type="entry name" value="Fungal_TF_Env_Response"/>
</dbReference>